<dbReference type="InterPro" id="IPR051531">
    <property type="entry name" value="N-acetyltransferase"/>
</dbReference>
<keyword evidence="3" id="KW-1185">Reference proteome</keyword>
<sequence>MEIIVTSERVFLKVFDSNDIEAAKSFWGDQEVMNFCGGATPYENLPRVLEWYRKCHEEIGLSVYAVVERATGKTIGAAGFNIKGTLDDIELIYHFSKSSWGKGFASEAAIASVEFAKKNSKVKKIHASADPSNAGSLKILEKAGLHFLETRWFDDTNREEPYYELKL</sequence>
<organism evidence="2 3">
    <name type="scientific">Sutcliffiella tianshenii</name>
    <dbReference type="NCBI Taxonomy" id="1463404"/>
    <lineage>
        <taxon>Bacteria</taxon>
        <taxon>Bacillati</taxon>
        <taxon>Bacillota</taxon>
        <taxon>Bacilli</taxon>
        <taxon>Bacillales</taxon>
        <taxon>Bacillaceae</taxon>
        <taxon>Sutcliffiella</taxon>
    </lineage>
</organism>
<dbReference type="RefSeq" id="WP_204413875.1">
    <property type="nucleotide sequence ID" value="NZ_JAFBED010000002.1"/>
</dbReference>
<feature type="domain" description="N-acetyltransferase" evidence="1">
    <location>
        <begin position="10"/>
        <end position="167"/>
    </location>
</feature>
<evidence type="ECO:0000259" key="1">
    <source>
        <dbReference type="PROSITE" id="PS51186"/>
    </source>
</evidence>
<dbReference type="PANTHER" id="PTHR43792:SF1">
    <property type="entry name" value="N-ACETYLTRANSFERASE DOMAIN-CONTAINING PROTEIN"/>
    <property type="match status" value="1"/>
</dbReference>
<gene>
    <name evidence="2" type="ORF">JOC95_000930</name>
</gene>
<dbReference type="Gene3D" id="3.40.630.30">
    <property type="match status" value="1"/>
</dbReference>
<dbReference type="Pfam" id="PF13302">
    <property type="entry name" value="Acetyltransf_3"/>
    <property type="match status" value="1"/>
</dbReference>
<dbReference type="InterPro" id="IPR016181">
    <property type="entry name" value="Acyl_CoA_acyltransferase"/>
</dbReference>
<evidence type="ECO:0000313" key="3">
    <source>
        <dbReference type="Proteomes" id="UP000737402"/>
    </source>
</evidence>
<comment type="caution">
    <text evidence="2">The sequence shown here is derived from an EMBL/GenBank/DDBJ whole genome shotgun (WGS) entry which is preliminary data.</text>
</comment>
<evidence type="ECO:0000313" key="2">
    <source>
        <dbReference type="EMBL" id="MBM7619081.1"/>
    </source>
</evidence>
<dbReference type="EMBL" id="JAFBED010000002">
    <property type="protein sequence ID" value="MBM7619081.1"/>
    <property type="molecule type" value="Genomic_DNA"/>
</dbReference>
<dbReference type="SUPFAM" id="SSF55729">
    <property type="entry name" value="Acyl-CoA N-acyltransferases (Nat)"/>
    <property type="match status" value="1"/>
</dbReference>
<protein>
    <submittedName>
        <fullName evidence="2">RimJ/RimL family protein N-acetyltransferase</fullName>
    </submittedName>
</protein>
<proteinExistence type="predicted"/>
<dbReference type="PANTHER" id="PTHR43792">
    <property type="entry name" value="GNAT FAMILY, PUTATIVE (AFU_ORTHOLOGUE AFUA_3G00765)-RELATED-RELATED"/>
    <property type="match status" value="1"/>
</dbReference>
<dbReference type="Proteomes" id="UP000737402">
    <property type="component" value="Unassembled WGS sequence"/>
</dbReference>
<dbReference type="InterPro" id="IPR000182">
    <property type="entry name" value="GNAT_dom"/>
</dbReference>
<accession>A0ABS2NWN4</accession>
<name>A0ABS2NWN4_9BACI</name>
<reference evidence="2 3" key="1">
    <citation type="submission" date="2021-01" db="EMBL/GenBank/DDBJ databases">
        <title>Genomic Encyclopedia of Type Strains, Phase IV (KMG-IV): sequencing the most valuable type-strain genomes for metagenomic binning, comparative biology and taxonomic classification.</title>
        <authorList>
            <person name="Goeker M."/>
        </authorList>
    </citation>
    <scope>NUCLEOTIDE SEQUENCE [LARGE SCALE GENOMIC DNA]</scope>
    <source>
        <strain evidence="2 3">DSM 25879</strain>
    </source>
</reference>
<dbReference type="PROSITE" id="PS51186">
    <property type="entry name" value="GNAT"/>
    <property type="match status" value="1"/>
</dbReference>